<sequence>MHAHEHDSTAPHDQAGAARAVAHGRDGIASHGIDRAAMPRLQRLAGNRAVAGVVQRFQPTPAGGVAPPTAPVPPGAAVSPAEAAPVELPQAGPARITFSSAPRTWQLATPDLTALKIGKGSLSTGPVPAGKWLSVAAEVGADAPLRVAKTSLSILPINGEISASQVASARAPNTTAGAIGAAVGGIVGGGLATPALTAGPLGLPVVKWAAEQGGLAGGAVGEAVGGLFKGDTVLEAALTSGGVAGEILFAYSPWFALKLSATGFSWLADVEARLNTNLTLALTAAAKLADTAKVRLTFRDGRLLHTAFSVPLTLELSYIFDAMAQLIAGLTLLPVLDGSVFGAGDDPNLTREDKGVKAMEFVSAPFHLFDFRGGIRPFGVLDLAKGSPLEVRGSKFGLPDQFVQNMLPMALGGGTLPTRKDRPDSGGKGPANPTGLTPEDPIPMTWFKPLDMYPKAVTIPKDRKGNPITIRMFPHREVDGLDIGVDQYWPYVGRKIRKTQRPRGGGEKKFARDLEAHGCEVVFPTVGKRRQFDFTDIDHVLDLFWDGPDDETNLWPLERATNQLAGSRNLTQEVVWALRKGGQARPTPLGAVPRNRWFVIRDFQDPR</sequence>
<keyword evidence="3" id="KW-1185">Reference proteome</keyword>
<dbReference type="RefSeq" id="WP_127931557.1">
    <property type="nucleotide sequence ID" value="NZ_SAUN01000001.1"/>
</dbReference>
<organism evidence="2 3">
    <name type="scientific">Nonomuraea polychroma</name>
    <dbReference type="NCBI Taxonomy" id="46176"/>
    <lineage>
        <taxon>Bacteria</taxon>
        <taxon>Bacillati</taxon>
        <taxon>Actinomycetota</taxon>
        <taxon>Actinomycetes</taxon>
        <taxon>Streptosporangiales</taxon>
        <taxon>Streptosporangiaceae</taxon>
        <taxon>Nonomuraea</taxon>
    </lineage>
</organism>
<accession>A0A438M0E8</accession>
<evidence type="ECO:0000313" key="3">
    <source>
        <dbReference type="Proteomes" id="UP000284824"/>
    </source>
</evidence>
<name>A0A438M0E8_9ACTN</name>
<evidence type="ECO:0000313" key="2">
    <source>
        <dbReference type="EMBL" id="RVX39003.1"/>
    </source>
</evidence>
<dbReference type="Proteomes" id="UP000284824">
    <property type="component" value="Unassembled WGS sequence"/>
</dbReference>
<dbReference type="AlphaFoldDB" id="A0A438M0E8"/>
<dbReference type="EMBL" id="SAUN01000001">
    <property type="protein sequence ID" value="RVX39003.1"/>
    <property type="molecule type" value="Genomic_DNA"/>
</dbReference>
<feature type="region of interest" description="Disordered" evidence="1">
    <location>
        <begin position="413"/>
        <end position="441"/>
    </location>
</feature>
<protein>
    <submittedName>
        <fullName evidence="2">Uncharacterized protein</fullName>
    </submittedName>
</protein>
<comment type="caution">
    <text evidence="2">The sequence shown here is derived from an EMBL/GenBank/DDBJ whole genome shotgun (WGS) entry which is preliminary data.</text>
</comment>
<feature type="compositionally biased region" description="Basic and acidic residues" evidence="1">
    <location>
        <begin position="1"/>
        <end position="10"/>
    </location>
</feature>
<evidence type="ECO:0000256" key="1">
    <source>
        <dbReference type="SAM" id="MobiDB-lite"/>
    </source>
</evidence>
<dbReference type="OrthoDB" id="4317910at2"/>
<proteinExistence type="predicted"/>
<feature type="region of interest" description="Disordered" evidence="1">
    <location>
        <begin position="1"/>
        <end position="22"/>
    </location>
</feature>
<reference evidence="2 3" key="1">
    <citation type="submission" date="2019-01" db="EMBL/GenBank/DDBJ databases">
        <title>Sequencing the genomes of 1000 actinobacteria strains.</title>
        <authorList>
            <person name="Klenk H.-P."/>
        </authorList>
    </citation>
    <scope>NUCLEOTIDE SEQUENCE [LARGE SCALE GENOMIC DNA]</scope>
    <source>
        <strain evidence="2 3">DSM 43925</strain>
    </source>
</reference>
<gene>
    <name evidence="2" type="ORF">EDD27_1335</name>
</gene>